<dbReference type="InterPro" id="IPR013325">
    <property type="entry name" value="RNA_pol_sigma_r2"/>
</dbReference>
<dbReference type="Gene3D" id="1.10.10.10">
    <property type="entry name" value="Winged helix-like DNA-binding domain superfamily/Winged helix DNA-binding domain"/>
    <property type="match status" value="1"/>
</dbReference>
<keyword evidence="3" id="KW-0731">Sigma factor</keyword>
<evidence type="ECO:0000256" key="2">
    <source>
        <dbReference type="ARBA" id="ARBA00023015"/>
    </source>
</evidence>
<gene>
    <name evidence="5" type="ORF">Q5H93_00855</name>
</gene>
<dbReference type="Proteomes" id="UP001176429">
    <property type="component" value="Unassembled WGS sequence"/>
</dbReference>
<evidence type="ECO:0000256" key="3">
    <source>
        <dbReference type="ARBA" id="ARBA00023082"/>
    </source>
</evidence>
<dbReference type="PANTHER" id="PTHR43133">
    <property type="entry name" value="RNA POLYMERASE ECF-TYPE SIGMA FACTO"/>
    <property type="match status" value="1"/>
</dbReference>
<keyword evidence="6" id="KW-1185">Reference proteome</keyword>
<dbReference type="InterPro" id="IPR039425">
    <property type="entry name" value="RNA_pol_sigma-70-like"/>
</dbReference>
<dbReference type="InterPro" id="IPR013324">
    <property type="entry name" value="RNA_pol_sigma_r3/r4-like"/>
</dbReference>
<evidence type="ECO:0000313" key="5">
    <source>
        <dbReference type="EMBL" id="MDO7873263.1"/>
    </source>
</evidence>
<accession>A0ABT9B6I2</accession>
<dbReference type="PANTHER" id="PTHR43133:SF46">
    <property type="entry name" value="RNA POLYMERASE SIGMA-70 FACTOR ECF SUBFAMILY"/>
    <property type="match status" value="1"/>
</dbReference>
<evidence type="ECO:0000256" key="1">
    <source>
        <dbReference type="ARBA" id="ARBA00010641"/>
    </source>
</evidence>
<dbReference type="RefSeq" id="WP_305004577.1">
    <property type="nucleotide sequence ID" value="NZ_JAUQSY010000001.1"/>
</dbReference>
<name>A0ABT9B6I2_9BACT</name>
<evidence type="ECO:0000256" key="4">
    <source>
        <dbReference type="ARBA" id="ARBA00023163"/>
    </source>
</evidence>
<sequence length="191" mass="21262">MPATALPATSPPAALRQALLADRTRTLTQLYARAFPAVQRLVRRQGGSAEDAQDVFQDALVVLVEQAVAGTLMLTASAGTYVVGVSRHLWQHELRRRARLPHQPLPDDPGLLLAEAPAAEEPVFAVLDYVQQLGEKCREVLLAFYYFQQPLTQIAARHGYRSVRSATVQKFKCLERLREKVRAVFTPEFAD</sequence>
<proteinExistence type="inferred from homology"/>
<keyword evidence="4" id="KW-0804">Transcription</keyword>
<dbReference type="SUPFAM" id="SSF88659">
    <property type="entry name" value="Sigma3 and sigma4 domains of RNA polymerase sigma factors"/>
    <property type="match status" value="1"/>
</dbReference>
<dbReference type="Gene3D" id="1.10.1740.10">
    <property type="match status" value="1"/>
</dbReference>
<dbReference type="EMBL" id="JAUQSY010000001">
    <property type="protein sequence ID" value="MDO7873263.1"/>
    <property type="molecule type" value="Genomic_DNA"/>
</dbReference>
<keyword evidence="2" id="KW-0805">Transcription regulation</keyword>
<reference evidence="5" key="1">
    <citation type="submission" date="2023-07" db="EMBL/GenBank/DDBJ databases">
        <authorList>
            <person name="Kim M.K."/>
        </authorList>
    </citation>
    <scope>NUCLEOTIDE SEQUENCE</scope>
    <source>
        <strain evidence="5">ASUV-10-1</strain>
    </source>
</reference>
<evidence type="ECO:0000313" key="6">
    <source>
        <dbReference type="Proteomes" id="UP001176429"/>
    </source>
</evidence>
<protein>
    <submittedName>
        <fullName evidence="5">Sigma-70 family RNA polymerase sigma factor</fullName>
    </submittedName>
</protein>
<dbReference type="SUPFAM" id="SSF88946">
    <property type="entry name" value="Sigma2 domain of RNA polymerase sigma factors"/>
    <property type="match status" value="1"/>
</dbReference>
<comment type="caution">
    <text evidence="5">The sequence shown here is derived from an EMBL/GenBank/DDBJ whole genome shotgun (WGS) entry which is preliminary data.</text>
</comment>
<comment type="similarity">
    <text evidence="1">Belongs to the sigma-70 factor family. ECF subfamily.</text>
</comment>
<dbReference type="InterPro" id="IPR036388">
    <property type="entry name" value="WH-like_DNA-bd_sf"/>
</dbReference>
<organism evidence="5 6">
    <name type="scientific">Hymenobacter aranciens</name>
    <dbReference type="NCBI Taxonomy" id="3063996"/>
    <lineage>
        <taxon>Bacteria</taxon>
        <taxon>Pseudomonadati</taxon>
        <taxon>Bacteroidota</taxon>
        <taxon>Cytophagia</taxon>
        <taxon>Cytophagales</taxon>
        <taxon>Hymenobacteraceae</taxon>
        <taxon>Hymenobacter</taxon>
    </lineage>
</organism>